<dbReference type="PROSITE" id="PS50949">
    <property type="entry name" value="HTH_GNTR"/>
    <property type="match status" value="1"/>
</dbReference>
<evidence type="ECO:0000313" key="6">
    <source>
        <dbReference type="Proteomes" id="UP000232101"/>
    </source>
</evidence>
<dbReference type="InterPro" id="IPR000524">
    <property type="entry name" value="Tscrpt_reg_HTH_GntR"/>
</dbReference>
<dbReference type="CDD" id="cd07377">
    <property type="entry name" value="WHTH_GntR"/>
    <property type="match status" value="1"/>
</dbReference>
<dbReference type="InterPro" id="IPR011711">
    <property type="entry name" value="GntR_C"/>
</dbReference>
<dbReference type="PANTHER" id="PTHR43537:SF45">
    <property type="entry name" value="GNTR FAMILY REGULATORY PROTEIN"/>
    <property type="match status" value="1"/>
</dbReference>
<evidence type="ECO:0000256" key="2">
    <source>
        <dbReference type="ARBA" id="ARBA00023125"/>
    </source>
</evidence>
<dbReference type="EMBL" id="PHQY01000702">
    <property type="protein sequence ID" value="PJO40773.1"/>
    <property type="molecule type" value="Genomic_DNA"/>
</dbReference>
<dbReference type="PANTHER" id="PTHR43537">
    <property type="entry name" value="TRANSCRIPTIONAL REGULATOR, GNTR FAMILY"/>
    <property type="match status" value="1"/>
</dbReference>
<name>A0A2M9PY69_9BACI</name>
<dbReference type="InterPro" id="IPR008920">
    <property type="entry name" value="TF_FadR/GntR_C"/>
</dbReference>
<dbReference type="SMART" id="SM00895">
    <property type="entry name" value="FCD"/>
    <property type="match status" value="1"/>
</dbReference>
<comment type="caution">
    <text evidence="5">The sequence shown here is derived from an EMBL/GenBank/DDBJ whole genome shotgun (WGS) entry which is preliminary data.</text>
</comment>
<evidence type="ECO:0000259" key="4">
    <source>
        <dbReference type="PROSITE" id="PS50949"/>
    </source>
</evidence>
<dbReference type="GO" id="GO:0003700">
    <property type="term" value="F:DNA-binding transcription factor activity"/>
    <property type="evidence" value="ECO:0007669"/>
    <property type="project" value="InterPro"/>
</dbReference>
<accession>A0A2M9PY69</accession>
<dbReference type="SMART" id="SM00345">
    <property type="entry name" value="HTH_GNTR"/>
    <property type="match status" value="1"/>
</dbReference>
<dbReference type="Pfam" id="PF07729">
    <property type="entry name" value="FCD"/>
    <property type="match status" value="1"/>
</dbReference>
<reference evidence="5 6" key="1">
    <citation type="submission" date="2017-11" db="EMBL/GenBank/DDBJ databases">
        <title>Bacterial isolate from king chilli rhizosphere.</title>
        <authorList>
            <person name="Takhelmayum P."/>
            <person name="Sarangthem I."/>
        </authorList>
    </citation>
    <scope>NUCLEOTIDE SEQUENCE [LARGE SCALE GENOMIC DNA]</scope>
    <source>
        <strain evidence="6">t26</strain>
    </source>
</reference>
<dbReference type="Pfam" id="PF00392">
    <property type="entry name" value="GntR"/>
    <property type="match status" value="1"/>
</dbReference>
<evidence type="ECO:0000256" key="3">
    <source>
        <dbReference type="ARBA" id="ARBA00023163"/>
    </source>
</evidence>
<sequence>MEQLDSKKKLKRTFVREEAYIIIRDWIVDGTLQPNQQLRDKELAEQLGVSRTPIREALLRLEDEGFVQTKPNRCTTVSPIDSNEVLHLYSIGWTLEQLAMKQAFENIEDEHLQMMETINLELKKAITEGNQLNAVECDNEFHLVFIDISPNKELKRILVNVKQKLKRVELYYFDLVEDVHFSYEEHERIIEAIKQKDLSLVLDEIEKNWRLSFARIQNHLVD</sequence>
<dbReference type="SUPFAM" id="SSF48008">
    <property type="entry name" value="GntR ligand-binding domain-like"/>
    <property type="match status" value="1"/>
</dbReference>
<gene>
    <name evidence="5" type="ORF">CWD94_26560</name>
</gene>
<dbReference type="Gene3D" id="1.20.120.530">
    <property type="entry name" value="GntR ligand-binding domain-like"/>
    <property type="match status" value="1"/>
</dbReference>
<dbReference type="Gene3D" id="1.10.10.10">
    <property type="entry name" value="Winged helix-like DNA-binding domain superfamily/Winged helix DNA-binding domain"/>
    <property type="match status" value="1"/>
</dbReference>
<proteinExistence type="predicted"/>
<keyword evidence="2" id="KW-0238">DNA-binding</keyword>
<evidence type="ECO:0000313" key="5">
    <source>
        <dbReference type="EMBL" id="PJO40773.1"/>
    </source>
</evidence>
<keyword evidence="3" id="KW-0804">Transcription</keyword>
<organism evidence="5 6">
    <name type="scientific">Lysinibacillus xylanilyticus</name>
    <dbReference type="NCBI Taxonomy" id="582475"/>
    <lineage>
        <taxon>Bacteria</taxon>
        <taxon>Bacillati</taxon>
        <taxon>Bacillota</taxon>
        <taxon>Bacilli</taxon>
        <taxon>Bacillales</taxon>
        <taxon>Bacillaceae</taxon>
        <taxon>Lysinibacillus</taxon>
    </lineage>
</organism>
<dbReference type="InterPro" id="IPR036390">
    <property type="entry name" value="WH_DNA-bd_sf"/>
</dbReference>
<feature type="domain" description="HTH gntR-type" evidence="4">
    <location>
        <begin position="13"/>
        <end position="80"/>
    </location>
</feature>
<dbReference type="PRINTS" id="PR00035">
    <property type="entry name" value="HTHGNTR"/>
</dbReference>
<dbReference type="InterPro" id="IPR036388">
    <property type="entry name" value="WH-like_DNA-bd_sf"/>
</dbReference>
<dbReference type="Proteomes" id="UP000232101">
    <property type="component" value="Unassembled WGS sequence"/>
</dbReference>
<dbReference type="RefSeq" id="WP_100545725.1">
    <property type="nucleotide sequence ID" value="NZ_JBHVRA010000007.1"/>
</dbReference>
<evidence type="ECO:0000256" key="1">
    <source>
        <dbReference type="ARBA" id="ARBA00023015"/>
    </source>
</evidence>
<dbReference type="GO" id="GO:0003677">
    <property type="term" value="F:DNA binding"/>
    <property type="evidence" value="ECO:0007669"/>
    <property type="project" value="UniProtKB-KW"/>
</dbReference>
<dbReference type="AlphaFoldDB" id="A0A2M9PY69"/>
<protein>
    <submittedName>
        <fullName evidence="5">GntR family transcriptional regulator</fullName>
    </submittedName>
</protein>
<dbReference type="SUPFAM" id="SSF46785">
    <property type="entry name" value="Winged helix' DNA-binding domain"/>
    <property type="match status" value="1"/>
</dbReference>
<keyword evidence="1" id="KW-0805">Transcription regulation</keyword>